<name>A0A4D9DIC5_9STRA</name>
<dbReference type="SUPFAM" id="SSF52833">
    <property type="entry name" value="Thioredoxin-like"/>
    <property type="match status" value="1"/>
</dbReference>
<dbReference type="InterPro" id="IPR050983">
    <property type="entry name" value="GST_Omega/HSP26"/>
</dbReference>
<evidence type="ECO:0000313" key="3">
    <source>
        <dbReference type="EMBL" id="TFJ88708.1"/>
    </source>
</evidence>
<dbReference type="EMBL" id="SDOX01000001">
    <property type="protein sequence ID" value="TFJ88708.1"/>
    <property type="molecule type" value="Genomic_DNA"/>
</dbReference>
<dbReference type="Pfam" id="PF16865">
    <property type="entry name" value="GST_C_5"/>
    <property type="match status" value="1"/>
</dbReference>
<dbReference type="PANTHER" id="PTHR43968:SF6">
    <property type="entry name" value="GLUTATHIONE S-TRANSFERASE OMEGA"/>
    <property type="match status" value="1"/>
</dbReference>
<dbReference type="InterPro" id="IPR040079">
    <property type="entry name" value="Glutathione_S-Trfase"/>
</dbReference>
<gene>
    <name evidence="3" type="ORF">NSK_000277</name>
</gene>
<organism evidence="3 4">
    <name type="scientific">Nannochloropsis salina CCMP1776</name>
    <dbReference type="NCBI Taxonomy" id="1027361"/>
    <lineage>
        <taxon>Eukaryota</taxon>
        <taxon>Sar</taxon>
        <taxon>Stramenopiles</taxon>
        <taxon>Ochrophyta</taxon>
        <taxon>Eustigmatophyceae</taxon>
        <taxon>Eustigmatales</taxon>
        <taxon>Monodopsidaceae</taxon>
        <taxon>Microchloropsis</taxon>
        <taxon>Microchloropsis salina</taxon>
    </lineage>
</organism>
<dbReference type="Gene3D" id="3.40.30.10">
    <property type="entry name" value="Glutaredoxin"/>
    <property type="match status" value="1"/>
</dbReference>
<feature type="domain" description="GST N-terminal" evidence="1">
    <location>
        <begin position="30"/>
        <end position="110"/>
    </location>
</feature>
<dbReference type="InterPro" id="IPR036249">
    <property type="entry name" value="Thioredoxin-like_sf"/>
</dbReference>
<dbReference type="AlphaFoldDB" id="A0A4D9DIC5"/>
<proteinExistence type="predicted"/>
<evidence type="ECO:0000313" key="4">
    <source>
        <dbReference type="Proteomes" id="UP000355283"/>
    </source>
</evidence>
<evidence type="ECO:0008006" key="5">
    <source>
        <dbReference type="Google" id="ProtNLM"/>
    </source>
</evidence>
<dbReference type="Pfam" id="PF13417">
    <property type="entry name" value="GST_N_3"/>
    <property type="match status" value="1"/>
</dbReference>
<dbReference type="InterPro" id="IPR010987">
    <property type="entry name" value="Glutathione-S-Trfase_C-like"/>
</dbReference>
<evidence type="ECO:0000259" key="1">
    <source>
        <dbReference type="PROSITE" id="PS50404"/>
    </source>
</evidence>
<dbReference type="GO" id="GO:0005737">
    <property type="term" value="C:cytoplasm"/>
    <property type="evidence" value="ECO:0007669"/>
    <property type="project" value="TreeGrafter"/>
</dbReference>
<dbReference type="PROSITE" id="PS50405">
    <property type="entry name" value="GST_CTER"/>
    <property type="match status" value="1"/>
</dbReference>
<dbReference type="InterPro" id="IPR004045">
    <property type="entry name" value="Glutathione_S-Trfase_N"/>
</dbReference>
<dbReference type="Gene3D" id="1.20.1050.10">
    <property type="match status" value="1"/>
</dbReference>
<dbReference type="SUPFAM" id="SSF47616">
    <property type="entry name" value="GST C-terminal domain-like"/>
    <property type="match status" value="1"/>
</dbReference>
<dbReference type="SFLD" id="SFLDS00019">
    <property type="entry name" value="Glutathione_Transferase_(cytos"/>
    <property type="match status" value="1"/>
</dbReference>
<dbReference type="CDD" id="cd00570">
    <property type="entry name" value="GST_N_family"/>
    <property type="match status" value="1"/>
</dbReference>
<dbReference type="OrthoDB" id="4951845at2759"/>
<dbReference type="InterPro" id="IPR036282">
    <property type="entry name" value="Glutathione-S-Trfase_C_sf"/>
</dbReference>
<dbReference type="SFLD" id="SFLDG00358">
    <property type="entry name" value="Main_(cytGST)"/>
    <property type="match status" value="1"/>
</dbReference>
<keyword evidence="4" id="KW-1185">Reference proteome</keyword>
<comment type="caution">
    <text evidence="3">The sequence shown here is derived from an EMBL/GenBank/DDBJ whole genome shotgun (WGS) entry which is preliminary data.</text>
</comment>
<accession>A0A4D9DIC5</accession>
<dbReference type="PROSITE" id="PS50404">
    <property type="entry name" value="GST_NTER"/>
    <property type="match status" value="1"/>
</dbReference>
<dbReference type="PROSITE" id="PS51354">
    <property type="entry name" value="GLUTAREDOXIN_2"/>
    <property type="match status" value="1"/>
</dbReference>
<evidence type="ECO:0000259" key="2">
    <source>
        <dbReference type="PROSITE" id="PS50405"/>
    </source>
</evidence>
<protein>
    <recommendedName>
        <fullName evidence="5">GST N-terminal domain-containing protein</fullName>
    </recommendedName>
</protein>
<reference evidence="3 4" key="1">
    <citation type="submission" date="2019-01" db="EMBL/GenBank/DDBJ databases">
        <title>Nuclear Genome Assembly of the Microalgal Biofuel strain Nannochloropsis salina CCMP1776.</title>
        <authorList>
            <person name="Hovde B."/>
        </authorList>
    </citation>
    <scope>NUCLEOTIDE SEQUENCE [LARGE SCALE GENOMIC DNA]</scope>
    <source>
        <strain evidence="3 4">CCMP1776</strain>
    </source>
</reference>
<dbReference type="PANTHER" id="PTHR43968">
    <property type="match status" value="1"/>
</dbReference>
<feature type="domain" description="GST C-terminal" evidence="2">
    <location>
        <begin position="118"/>
        <end position="267"/>
    </location>
</feature>
<dbReference type="Proteomes" id="UP000355283">
    <property type="component" value="Unassembled WGS sequence"/>
</dbReference>
<sequence length="329" mass="36498">MPGLDVLDQMGEEGQRIEPSQVDAVLHRPHQVTFFGNRLCPYAHIAWWSLLEKNVAFDYVHVDLGQQKPEWYKEKVNPYGTVPSLYDGDKAVFESVIIAEYVEETFGAEKGTRLMPADPVDRAVVRLVIAHFRERTLPPLYKLLKAQTPAEANVAKELILVEMLALEVLYNKHHPLHPAAVASSTPSPGPFLLGAHFSLAEVVIFPFLDRLSVALQHYRGFHPLRSTHLPRLQAAYEVVQERAAWKASTQPPAFYIAVYEAYACPPSPAAVREEEKRRGGWLWRAASLVGAVNAAVPLLGLVSFASLLVGVGVGRYQGWGPHSARTGGR</sequence>
<dbReference type="InterPro" id="IPR041695">
    <property type="entry name" value="GST_C_5"/>
</dbReference>